<name>A0A8H4W476_9HELO</name>
<dbReference type="InterPro" id="IPR000073">
    <property type="entry name" value="AB_hydrolase_1"/>
</dbReference>
<keyword evidence="3" id="KW-1185">Reference proteome</keyword>
<dbReference type="Pfam" id="PF00561">
    <property type="entry name" value="Abhydrolase_1"/>
    <property type="match status" value="1"/>
</dbReference>
<dbReference type="GO" id="GO:0004806">
    <property type="term" value="F:triacylglycerol lipase activity"/>
    <property type="evidence" value="ECO:0007669"/>
    <property type="project" value="TreeGrafter"/>
</dbReference>
<dbReference type="PANTHER" id="PTHR43433">
    <property type="entry name" value="HYDROLASE, ALPHA/BETA FOLD FAMILY PROTEIN"/>
    <property type="match status" value="1"/>
</dbReference>
<evidence type="ECO:0000313" key="3">
    <source>
        <dbReference type="Proteomes" id="UP000566819"/>
    </source>
</evidence>
<dbReference type="GO" id="GO:0046503">
    <property type="term" value="P:glycerolipid catabolic process"/>
    <property type="evidence" value="ECO:0007669"/>
    <property type="project" value="TreeGrafter"/>
</dbReference>
<sequence>MVFNPTHAFLTTENCKLHYWYLGSGPLFIFIPGGGGHGSQYNAIMTHLSSSYTCCTFDRRGMSSSVLLPNQTSSSDSQPTTLIFSPPQQARDIAAIINTLSLTLFSDSRAPKATIFASSLGGLLGFQLAIDHPHLITHLICHEASSPMLLPDSSEHRSYIRILSGGRDDAPASPPVENLMKFFENEFLIASTYNPDWRKIVRNGVNVVVLAGEKSEEEDSWLAKGTVEQQQVLGCERWVVPGHHAGFEVEAEKFALALKEVIERLEEM</sequence>
<feature type="domain" description="AB hydrolase-1" evidence="1">
    <location>
        <begin position="26"/>
        <end position="151"/>
    </location>
</feature>
<evidence type="ECO:0000313" key="2">
    <source>
        <dbReference type="EMBL" id="KAF4633147.1"/>
    </source>
</evidence>
<dbReference type="EMBL" id="JAAMPI010000284">
    <property type="protein sequence ID" value="KAF4633147.1"/>
    <property type="molecule type" value="Genomic_DNA"/>
</dbReference>
<dbReference type="OrthoDB" id="408373at2759"/>
<dbReference type="InterPro" id="IPR029058">
    <property type="entry name" value="AB_hydrolase_fold"/>
</dbReference>
<gene>
    <name evidence="2" type="ORF">G7Y89_g4967</name>
</gene>
<comment type="caution">
    <text evidence="2">The sequence shown here is derived from an EMBL/GenBank/DDBJ whole genome shotgun (WGS) entry which is preliminary data.</text>
</comment>
<evidence type="ECO:0000259" key="1">
    <source>
        <dbReference type="Pfam" id="PF00561"/>
    </source>
</evidence>
<dbReference type="PANTHER" id="PTHR43433:SF5">
    <property type="entry name" value="AB HYDROLASE-1 DOMAIN-CONTAINING PROTEIN"/>
    <property type="match status" value="1"/>
</dbReference>
<protein>
    <recommendedName>
        <fullName evidence="1">AB hydrolase-1 domain-containing protein</fullName>
    </recommendedName>
</protein>
<reference evidence="2 3" key="1">
    <citation type="submission" date="2020-03" db="EMBL/GenBank/DDBJ databases">
        <title>Draft Genome Sequence of Cudoniella acicularis.</title>
        <authorList>
            <person name="Buettner E."/>
            <person name="Kellner H."/>
        </authorList>
    </citation>
    <scope>NUCLEOTIDE SEQUENCE [LARGE SCALE GENOMIC DNA]</scope>
    <source>
        <strain evidence="2 3">DSM 108380</strain>
    </source>
</reference>
<dbReference type="AlphaFoldDB" id="A0A8H4W476"/>
<dbReference type="Gene3D" id="3.40.50.1820">
    <property type="entry name" value="alpha/beta hydrolase"/>
    <property type="match status" value="1"/>
</dbReference>
<dbReference type="Proteomes" id="UP000566819">
    <property type="component" value="Unassembled WGS sequence"/>
</dbReference>
<proteinExistence type="predicted"/>
<accession>A0A8H4W476</accession>
<dbReference type="InterPro" id="IPR050471">
    <property type="entry name" value="AB_hydrolase"/>
</dbReference>
<organism evidence="2 3">
    <name type="scientific">Cudoniella acicularis</name>
    <dbReference type="NCBI Taxonomy" id="354080"/>
    <lineage>
        <taxon>Eukaryota</taxon>
        <taxon>Fungi</taxon>
        <taxon>Dikarya</taxon>
        <taxon>Ascomycota</taxon>
        <taxon>Pezizomycotina</taxon>
        <taxon>Leotiomycetes</taxon>
        <taxon>Helotiales</taxon>
        <taxon>Tricladiaceae</taxon>
        <taxon>Cudoniella</taxon>
    </lineage>
</organism>
<dbReference type="SUPFAM" id="SSF53474">
    <property type="entry name" value="alpha/beta-Hydrolases"/>
    <property type="match status" value="1"/>
</dbReference>